<feature type="domain" description="Peptidase C80" evidence="23">
    <location>
        <begin position="2016"/>
        <end position="2201"/>
    </location>
</feature>
<feature type="compositionally biased region" description="Basic and acidic residues" evidence="22">
    <location>
        <begin position="1386"/>
        <end position="1396"/>
    </location>
</feature>
<evidence type="ECO:0000256" key="14">
    <source>
        <dbReference type="ARBA" id="ARBA00022842"/>
    </source>
</evidence>
<dbReference type="CDD" id="cd20494">
    <property type="entry name" value="C58_RtxA"/>
    <property type="match status" value="1"/>
</dbReference>
<dbReference type="InterPro" id="IPR038383">
    <property type="entry name" value="CPD_dom_sf"/>
</dbReference>
<gene>
    <name evidence="24" type="primary">rtxA</name>
    <name evidence="24" type="ORF">HB991_05895</name>
</gene>
<evidence type="ECO:0000256" key="22">
    <source>
        <dbReference type="SAM" id="MobiDB-lite"/>
    </source>
</evidence>
<evidence type="ECO:0000256" key="18">
    <source>
        <dbReference type="ARBA" id="ARBA00023136"/>
    </source>
</evidence>
<evidence type="ECO:0000256" key="3">
    <source>
        <dbReference type="ARBA" id="ARBA00004613"/>
    </source>
</evidence>
<evidence type="ECO:0000259" key="23">
    <source>
        <dbReference type="PROSITE" id="PS51771"/>
    </source>
</evidence>
<keyword evidence="13" id="KW-0068">Autocatalytic cleavage</keyword>
<evidence type="ECO:0000256" key="12">
    <source>
        <dbReference type="ARBA" id="ARBA00022807"/>
    </source>
</evidence>
<feature type="compositionally biased region" description="Basic and acidic residues" evidence="22">
    <location>
        <begin position="1200"/>
        <end position="1218"/>
    </location>
</feature>
<keyword evidence="4" id="KW-1032">Host cell membrane</keyword>
<comment type="subcellular location">
    <subcellularLocation>
        <location evidence="2">Host cell membrane</location>
    </subcellularLocation>
    <subcellularLocation>
        <location evidence="20">Host cytoplasm</location>
        <location evidence="20">Host cytosol</location>
    </subcellularLocation>
    <subcellularLocation>
        <location evidence="3">Secreted</location>
    </subcellularLocation>
</comment>
<dbReference type="PROSITE" id="PS51771">
    <property type="entry name" value="CGT_MARTX_CPD"/>
    <property type="match status" value="1"/>
</dbReference>
<keyword evidence="9" id="KW-0479">Metal-binding</keyword>
<keyword evidence="19" id="KW-1035">Host cytoplasm</keyword>
<evidence type="ECO:0000256" key="20">
    <source>
        <dbReference type="ARBA" id="ARBA00023586"/>
    </source>
</evidence>
<feature type="region of interest" description="Disordered" evidence="22">
    <location>
        <begin position="1200"/>
        <end position="1219"/>
    </location>
</feature>
<dbReference type="InterPro" id="IPR049824">
    <property type="entry name" value="RtxA-like_C80"/>
</dbReference>
<dbReference type="GO" id="GO:0044164">
    <property type="term" value="C:host cell cytosol"/>
    <property type="evidence" value="ECO:0007669"/>
    <property type="project" value="UniProtKB-SubCell"/>
</dbReference>
<dbReference type="SUPFAM" id="SSF51120">
    <property type="entry name" value="beta-Roll"/>
    <property type="match status" value="2"/>
</dbReference>
<evidence type="ECO:0000256" key="16">
    <source>
        <dbReference type="ARBA" id="ARBA00023026"/>
    </source>
</evidence>
<keyword evidence="17" id="KW-0446">Lipid-binding</keyword>
<evidence type="ECO:0000256" key="15">
    <source>
        <dbReference type="ARBA" id="ARBA00022870"/>
    </source>
</evidence>
<feature type="coiled-coil region" evidence="21">
    <location>
        <begin position="1245"/>
        <end position="1272"/>
    </location>
</feature>
<evidence type="ECO:0000256" key="21">
    <source>
        <dbReference type="SAM" id="Coils"/>
    </source>
</evidence>
<dbReference type="InterPro" id="IPR020974">
    <property type="entry name" value="CPD_dom"/>
</dbReference>
<dbReference type="GO" id="GO:0008234">
    <property type="term" value="F:cysteine-type peptidase activity"/>
    <property type="evidence" value="ECO:0007669"/>
    <property type="project" value="UniProtKB-KW"/>
</dbReference>
<dbReference type="GO" id="GO:0090729">
    <property type="term" value="F:toxin activity"/>
    <property type="evidence" value="ECO:0007669"/>
    <property type="project" value="UniProtKB-KW"/>
</dbReference>
<dbReference type="Pfam" id="PF07634">
    <property type="entry name" value="RtxA"/>
    <property type="match status" value="25"/>
</dbReference>
<feature type="compositionally biased region" description="Polar residues" evidence="22">
    <location>
        <begin position="1398"/>
        <end position="1407"/>
    </location>
</feature>
<feature type="compositionally biased region" description="Basic and acidic residues" evidence="22">
    <location>
        <begin position="1430"/>
        <end position="1443"/>
    </location>
</feature>
<dbReference type="GO" id="GO:0006508">
    <property type="term" value="P:proteolysis"/>
    <property type="evidence" value="ECO:0007669"/>
    <property type="project" value="UniProtKB-KW"/>
</dbReference>
<evidence type="ECO:0000256" key="1">
    <source>
        <dbReference type="ARBA" id="ARBA00001946"/>
    </source>
</evidence>
<keyword evidence="6" id="KW-0800">Toxin</keyword>
<evidence type="ECO:0000256" key="9">
    <source>
        <dbReference type="ARBA" id="ARBA00022723"/>
    </source>
</evidence>
<dbReference type="GO" id="GO:0016740">
    <property type="term" value="F:transferase activity"/>
    <property type="evidence" value="ECO:0007669"/>
    <property type="project" value="UniProtKB-KW"/>
</dbReference>
<evidence type="ECO:0000256" key="8">
    <source>
        <dbReference type="ARBA" id="ARBA00022679"/>
    </source>
</evidence>
<comment type="cofactor">
    <cofactor evidence="1">
        <name>Mg(2+)</name>
        <dbReference type="ChEBI" id="CHEBI:18420"/>
    </cofactor>
</comment>
<dbReference type="GO" id="GO:0005576">
    <property type="term" value="C:extracellular region"/>
    <property type="evidence" value="ECO:0007669"/>
    <property type="project" value="UniProtKB-SubCell"/>
</dbReference>
<evidence type="ECO:0000256" key="5">
    <source>
        <dbReference type="ARBA" id="ARBA00022525"/>
    </source>
</evidence>
<sequence length="3100" mass="332986">MIIIPTSTSEYAYTGKHDGDDTSENIDAIGLGGNVYARGGDDNIKVGSFAAVVITGSGNDRVQGGAAYLEVLDTTGDLTVNGGAGVMNVTKQEYGDINGTVVAVGNFISHSGDSGSINMTCVGGYNQITRNSNNQYYEDLKLEDIELGPARFKFLDSGDTTHEVTPTREGNDYIYNAKKTINGLEYLFHARVELYFDTKTGYIKSISKISEKIYDIAAKKYRRSEDLSLQLVDVNYKLTVPQIMTGYTGEIPSERYSATINVNRKIEKLENGTKSDITSPFNKRSNIDFTGGGVANNIQSNVECGDVTFNGGGAVNIISHIAAEGNTSFKGGGIANIIVKGGDKGHLTFDGVGLGNVLVHKSKIGNMHVNAGGVVNVMVRMGNGDYNVKLIALGNISVHQGDGNSQVLMWGGLNTHTQIGSGRAFWVAAGGLNIMTRKGQGSLYAVVGGGGNVVTNIGNGDLTIVALGLGNIITHISDDEHHAWSEVIGIAGANIVTKKGQGGMQAILAGGLNVLTQVGEGAIETIMLGGGNILTKIGEGSAIGILFGLGNIFTHVGNGSTLGVMVGAGNIYTKVGNGESIAVMLGAGNIITQIGDGDSYALMAALGNVLTKVGDGDVLALMIAKGNILTQIGNGQTIALLLAKGGNILTKVGNGMTLAAMVSIANIITHIGDGETFALMIGKANILTKVGSGLTAAAMIGNANIYSQINIHKNETIGVGIFIGQLNVMTKVGDGTALAIMVGKANIMTHIGGGITGGLTFAKGNVITKVGNGFMGILAKAEMNIITHVGTGVTAVALHGKGNILTKVGDDTTIGLLISETGNIMTHIGHGLTIGIAKGKGNIITKVGNGVGVNAVWGKVNIITHIGNGERANFIKGDANIITKVGHGQEITVAKGDANIISIIGDSDNYTAAWGKNNIITSVGDGRNVVLAKANNNIVTKVGDGDAYHALWADNNIVTKVGNGNEITLVKGKVNVTTDIGDGLNVTAAYGDANINTKVGNGTLVNVVWGKYNINTKVGDGVNVAVMKGKANANINIGDGLSIIALYGCNNVSVKVGGGDYYSLAVASSNTKSNKLSAIFDGIKQNILGRVGSQAISYLVNGNEGYTSGFRKGHGEIKSTEIKNLNGFKLNETPLEGKYSAENGEHDFSAISETKTDIASPDLSAFETIAGSVLGGDIEKGTQHPNTGDYLTITNSVSNDRKRAEAEGRSIKQQKEEYTQSSSLIQAQLDETDQSALVATGGDYRQQMELQAEELTGEYQNITQDIDTISDALGAGSTTGELYRQQFAGGLLQDINEELAESKKTASDNIDKSQSKVNEYKTRVKRAVAQSESALVQSEQDKNNAEVAKTTAELEAAKRDIEAQKQHTKAEVANTKALRDVATAKNRGDSALREANSEVASASQEAKSVQKSEGDTPKNRQNAEGSGLNRDQKAYQTDVKEVSEASISPDENVIPDKPPLAEADGRISHKISDGLAVEQLNTSQSKINSVQLLDLPTGKSNEYLAIPDSSFHLSKHSTVMNFLRHHGMGKYAHDKNDKNLSFGFTQLTAVLLKVMNKGPKLSRRYIYDGDVKKANGIRYGICFGLSAKYMMAERNYGPGGGKAYFAWLEDLIEGGMAKPQKAINGNINEMQKSILADYYRNSLTEELVSIIRLQESQSFYTHSVSFTSIHDFERENSSEKTNTNKYLSKLTSFFEKNHIQAKSDFKHKILNGVGETASSAEINHKVIDYLNLQNIEANKAYGGELAKNGLTSLDIDNALFANKGGYESTMELLRNTKENTFVSIMSTDHAMAISIHKNGDGYIWSFNEPNYGGVSFHDFDAFKTFMDGFTKNRNSYLKASRTGQSFSWEYNIFTSNKLSEKVTGVWGLSRQNESAFILNNIKDTGAKFKVDKKTKGRVIDFSVHKDIDGFSSIDSVTIELFDKGKNSIHSIQVPGSDIISVTNKLAPHISELNKLKGNRQLLMVVDENNIRFVNNNPQQPAEDVLIIKSPQLKTLGSDEYNPLKVKKWDLPLLKSDPIENSSSRYHSQVIIQLEDNSIVAEAAANLAAKHAGSILVRLDADGRYRVISGEPKSLQGNIRWQLVGHGRDSVNGQGNQTLANASSTELAERMKRFQANLDNDYRIKSTPTYIGLVGCTLIDKNKQQGFAKQFITELDKQGIRADVAARSARVHINEQGHKISLETDKLRHKTNSVKMVFRLNKDRQIDTIAEKVRNNVHISEIDIQRIGLSENSPSATGAIGRITEEFTPPERKTRVDAIPSSVDNNQAISYSGNINIQIGDDEFTSINWGTSNLAIKVGSGGFKTLVFGDNNVMLHIGDGISKHSVNIGGYQAFEGVQVFMGTRNISFNYGHSNDLIFMTEKTVISPPLINPFDGAARISMTLDNIANEGYDENWLQVQEQQWTLSGAKQYLNDLSALDGTSSVDYRTLVNLDTQLLRSGRGLKSDIEGTLNKKYNQWLTKSSATENSNQAKSTKVDKLRKLNDTMVFNLAIGGQGADIIVTNSNWNFTFGDNIQSIMDINLGSLFAISTQQVTQSGRVKTTMTYSANDMPRQIKNQLLGRLSLVHGDTTLGEIFGIDYGASGNIISRTGDSVDGEKILKEMLDVVAEFGGEKLKALSDPQKLLSGLKANLNMGNDAITSFAQTHGLQEKAPVETAGVPADYSTQTATSKATTENRDHTFGFNSLNLPNLFATLFNKDKQSDLENKVNHLKENMTKDLLNMEEKTFDLLNNSGFLRGDGDLNWSLGNYNFTLGGHGNDLGAYLGDNNNFWGGQGDDTFYGMGISNVFTGGQGNDSGVLMGRENTLFGGIGDDTAILAGRINHASLGEGNDKAFVFGETGMVEMGAGNDYAIIAGNYNETDAGQDQDYVVTMGNNNVTGLGEGNDHGIVFGNENIVSGNQGSDTIKLMGYRCVINGNEGDDHLIADAIAKLSQFDGNEGNDILILGGYLNNFSGGEGVDRFVVSSSVIECRVTDISAEDHILFNNVSWQDLWLQRNDYDLTILVRRPVSDDSAQGDFERVGSITFDNYFNGKRAAIVISDNGLNDDADASYIALNSSAVDDLIQIMNYFPVPNGEFSFTEPMDAPLQQQIAGLWERTSQYAA</sequence>
<dbReference type="Gene3D" id="2.160.20.160">
    <property type="match status" value="1"/>
</dbReference>
<proteinExistence type="predicted"/>
<evidence type="ECO:0000313" key="25">
    <source>
        <dbReference type="Proteomes" id="UP000712947"/>
    </source>
</evidence>
<dbReference type="Pfam" id="PF21735">
    <property type="entry name" value="RtxA_C"/>
    <property type="match status" value="7"/>
</dbReference>
<evidence type="ECO:0000256" key="11">
    <source>
        <dbReference type="ARBA" id="ARBA00022801"/>
    </source>
</evidence>
<keyword evidence="18" id="KW-0472">Membrane</keyword>
<evidence type="ECO:0000256" key="6">
    <source>
        <dbReference type="ARBA" id="ARBA00022656"/>
    </source>
</evidence>
<dbReference type="InterPro" id="IPR048568">
    <property type="entry name" value="RtxA_C"/>
</dbReference>
<name>A0AA44HZ70_YERMO</name>
<keyword evidence="16" id="KW-0843">Virulence</keyword>
<dbReference type="Proteomes" id="UP000712947">
    <property type="component" value="Unassembled WGS sequence"/>
</dbReference>
<keyword evidence="12" id="KW-0788">Thiol protease</keyword>
<evidence type="ECO:0000256" key="19">
    <source>
        <dbReference type="ARBA" id="ARBA00023200"/>
    </source>
</evidence>
<dbReference type="RefSeq" id="WP_050535983.1">
    <property type="nucleotide sequence ID" value="NZ_CABHYO010000059.1"/>
</dbReference>
<feature type="region of interest" description="Disordered" evidence="22">
    <location>
        <begin position="1362"/>
        <end position="1464"/>
    </location>
</feature>
<keyword evidence="7" id="KW-0645">Protease</keyword>
<protein>
    <submittedName>
        <fullName evidence="24">MARTX multifunctional-autoprocessing repeats-in-toxin holotoxin RtxA</fullName>
    </submittedName>
</protein>
<evidence type="ECO:0000313" key="24">
    <source>
        <dbReference type="EMBL" id="NIL22050.1"/>
    </source>
</evidence>
<dbReference type="InterPro" id="IPR011509">
    <property type="entry name" value="RtxA_toxin"/>
</dbReference>
<keyword evidence="10" id="KW-0677">Repeat</keyword>
<evidence type="ECO:0000256" key="7">
    <source>
        <dbReference type="ARBA" id="ARBA00022670"/>
    </source>
</evidence>
<evidence type="ECO:0000256" key="10">
    <source>
        <dbReference type="ARBA" id="ARBA00022737"/>
    </source>
</evidence>
<dbReference type="GO" id="GO:0046872">
    <property type="term" value="F:metal ion binding"/>
    <property type="evidence" value="ECO:0007669"/>
    <property type="project" value="UniProtKB-KW"/>
</dbReference>
<reference evidence="24" key="1">
    <citation type="submission" date="2020-03" db="EMBL/GenBank/DDBJ databases">
        <authorList>
            <person name="Kislichkina A."/>
            <person name="Dentovskaya S."/>
            <person name="Shaikhutdinov R."/>
            <person name="Ivanov S."/>
            <person name="Sizova A."/>
            <person name="Solomentsev V."/>
            <person name="Bogun A."/>
        </authorList>
    </citation>
    <scope>NUCLEOTIDE SEQUENCE</scope>
    <source>
        <strain evidence="24">SCPM-O-B-7610</strain>
    </source>
</reference>
<dbReference type="GO" id="GO:0008289">
    <property type="term" value="F:lipid binding"/>
    <property type="evidence" value="ECO:0007669"/>
    <property type="project" value="UniProtKB-KW"/>
</dbReference>
<accession>A0AA44HZ70</accession>
<evidence type="ECO:0000256" key="13">
    <source>
        <dbReference type="ARBA" id="ARBA00022813"/>
    </source>
</evidence>
<keyword evidence="5" id="KW-0964">Secreted</keyword>
<feature type="compositionally biased region" description="Basic and acidic residues" evidence="22">
    <location>
        <begin position="1408"/>
        <end position="1418"/>
    </location>
</feature>
<dbReference type="InterPro" id="IPR011049">
    <property type="entry name" value="Serralysin-like_metalloprot_C"/>
</dbReference>
<keyword evidence="15" id="KW-1043">Host membrane</keyword>
<evidence type="ECO:0000256" key="17">
    <source>
        <dbReference type="ARBA" id="ARBA00023121"/>
    </source>
</evidence>
<keyword evidence="14" id="KW-0460">Magnesium</keyword>
<evidence type="ECO:0000256" key="2">
    <source>
        <dbReference type="ARBA" id="ARBA00004165"/>
    </source>
</evidence>
<dbReference type="Pfam" id="PF11713">
    <property type="entry name" value="Peptidase_C80"/>
    <property type="match status" value="1"/>
</dbReference>
<dbReference type="GO" id="GO:0020002">
    <property type="term" value="C:host cell plasma membrane"/>
    <property type="evidence" value="ECO:0007669"/>
    <property type="project" value="UniProtKB-SubCell"/>
</dbReference>
<dbReference type="Gene3D" id="3.40.50.11050">
    <property type="match status" value="1"/>
</dbReference>
<keyword evidence="11" id="KW-0378">Hydrolase</keyword>
<keyword evidence="21" id="KW-0175">Coiled coil</keyword>
<keyword evidence="8" id="KW-0808">Transferase</keyword>
<dbReference type="NCBIfam" id="NF012221">
    <property type="entry name" value="MARTX_Nterm"/>
    <property type="match status" value="1"/>
</dbReference>
<dbReference type="CDD" id="cd20501">
    <property type="entry name" value="C80_RtxA-like"/>
    <property type="match status" value="1"/>
</dbReference>
<dbReference type="EMBL" id="JAASAI010000003">
    <property type="protein sequence ID" value="NIL22050.1"/>
    <property type="molecule type" value="Genomic_DNA"/>
</dbReference>
<evidence type="ECO:0000256" key="4">
    <source>
        <dbReference type="ARBA" id="ARBA00022511"/>
    </source>
</evidence>
<organism evidence="24 25">
    <name type="scientific">Yersinia mollaretii</name>
    <dbReference type="NCBI Taxonomy" id="33060"/>
    <lineage>
        <taxon>Bacteria</taxon>
        <taxon>Pseudomonadati</taxon>
        <taxon>Pseudomonadota</taxon>
        <taxon>Gammaproteobacteria</taxon>
        <taxon>Enterobacterales</taxon>
        <taxon>Yersiniaceae</taxon>
        <taxon>Yersinia</taxon>
    </lineage>
</organism>
<comment type="caution">
    <text evidence="24">The sequence shown here is derived from an EMBL/GenBank/DDBJ whole genome shotgun (WGS) entry which is preliminary data.</text>
</comment>